<feature type="transmembrane region" description="Helical" evidence="9">
    <location>
        <begin position="299"/>
        <end position="321"/>
    </location>
</feature>
<dbReference type="GO" id="GO:0098553">
    <property type="term" value="C:lumenal side of endoplasmic reticulum membrane"/>
    <property type="evidence" value="ECO:0007669"/>
    <property type="project" value="TreeGrafter"/>
</dbReference>
<evidence type="ECO:0000256" key="8">
    <source>
        <dbReference type="SAM" id="MobiDB-lite"/>
    </source>
</evidence>
<evidence type="ECO:0000256" key="1">
    <source>
        <dbReference type="ARBA" id="ARBA00004477"/>
    </source>
</evidence>
<sequence>MAEAGLFLAYAVIGTMAVAPIYFGSFSSLDRLKSAASKKKASEKGHFAEYSDSEDEDEESEAVTAEDAYMFPVYGSAALFSMYVIFKYLNKDWVNFLLSGYFALLGVAALTQLGVRVVKGVTGVKLPLYHLNLVHHSKSVFDLRFTNLHLGMMGASMLCTAFYLYTKNWAVSNLFGLAFSFSAIILIRLDSFKSGMIMLAGLFVYDIFWVFGTEVMVSVAKNFDAPIKVVFPKDLFPADGKLAFTMLGLGDIVVPGIFVALCLRFDRQRYLSSIGYATDKALPRVLNNKHRGFGFPTPYFNACMAAYVAGLATTITVMHTFKAAQPALLYLSPACILAVIATAVVRGELAAVFSYSEETKKDEGDSAESAGKDKKADGEEEEKAPVAHRYNLRNQGPASTSGAGLTTPASAGELADDEQENVKASRVLDEKVNPISEVSDDGSETTPATSAKGKKGKKSGSKAKAKK</sequence>
<dbReference type="GO" id="GO:0006465">
    <property type="term" value="P:signal peptide processing"/>
    <property type="evidence" value="ECO:0007669"/>
    <property type="project" value="TreeGrafter"/>
</dbReference>
<evidence type="ECO:0000313" key="10">
    <source>
        <dbReference type="EMBL" id="KAJ2688973.1"/>
    </source>
</evidence>
<feature type="transmembrane region" description="Helical" evidence="9">
    <location>
        <begin position="145"/>
        <end position="165"/>
    </location>
</feature>
<evidence type="ECO:0000256" key="7">
    <source>
        <dbReference type="ARBA" id="ARBA00023136"/>
    </source>
</evidence>
<dbReference type="GO" id="GO:0042500">
    <property type="term" value="F:aspartic endopeptidase activity, intramembrane cleaving"/>
    <property type="evidence" value="ECO:0007669"/>
    <property type="project" value="InterPro"/>
</dbReference>
<feature type="transmembrane region" description="Helical" evidence="9">
    <location>
        <begin position="196"/>
        <end position="220"/>
    </location>
</feature>
<dbReference type="AlphaFoldDB" id="A0A9W8GP72"/>
<keyword evidence="6 9" id="KW-1133">Transmembrane helix</keyword>
<evidence type="ECO:0000313" key="11">
    <source>
        <dbReference type="Proteomes" id="UP001151516"/>
    </source>
</evidence>
<dbReference type="OrthoDB" id="29661at2759"/>
<dbReference type="GO" id="GO:0033619">
    <property type="term" value="P:membrane protein proteolysis"/>
    <property type="evidence" value="ECO:0007669"/>
    <property type="project" value="TreeGrafter"/>
</dbReference>
<organism evidence="10 11">
    <name type="scientific">Coemansia spiralis</name>
    <dbReference type="NCBI Taxonomy" id="417178"/>
    <lineage>
        <taxon>Eukaryota</taxon>
        <taxon>Fungi</taxon>
        <taxon>Fungi incertae sedis</taxon>
        <taxon>Zoopagomycota</taxon>
        <taxon>Kickxellomycotina</taxon>
        <taxon>Kickxellomycetes</taxon>
        <taxon>Kickxellales</taxon>
        <taxon>Kickxellaceae</taxon>
        <taxon>Coemansia</taxon>
    </lineage>
</organism>
<keyword evidence="4" id="KW-0378">Hydrolase</keyword>
<dbReference type="PANTHER" id="PTHR12174:SF23">
    <property type="entry name" value="MINOR HISTOCOMPATIBILITY ANTIGEN H13"/>
    <property type="match status" value="1"/>
</dbReference>
<dbReference type="GO" id="GO:0098554">
    <property type="term" value="C:cytoplasmic side of endoplasmic reticulum membrane"/>
    <property type="evidence" value="ECO:0007669"/>
    <property type="project" value="TreeGrafter"/>
</dbReference>
<protein>
    <recommendedName>
        <fullName evidence="12">Minor histocompatibility antigen H13</fullName>
    </recommendedName>
</protein>
<dbReference type="PANTHER" id="PTHR12174">
    <property type="entry name" value="SIGNAL PEPTIDE PEPTIDASE"/>
    <property type="match status" value="1"/>
</dbReference>
<feature type="region of interest" description="Disordered" evidence="8">
    <location>
        <begin position="360"/>
        <end position="467"/>
    </location>
</feature>
<keyword evidence="11" id="KW-1185">Reference proteome</keyword>
<dbReference type="Pfam" id="PF04258">
    <property type="entry name" value="Peptidase_A22B"/>
    <property type="match status" value="1"/>
</dbReference>
<comment type="similarity">
    <text evidence="2">Belongs to the peptidase A22B family.</text>
</comment>
<evidence type="ECO:0000256" key="6">
    <source>
        <dbReference type="ARBA" id="ARBA00022989"/>
    </source>
</evidence>
<dbReference type="SMART" id="SM00730">
    <property type="entry name" value="PSN"/>
    <property type="match status" value="1"/>
</dbReference>
<feature type="compositionally biased region" description="Basic and acidic residues" evidence="8">
    <location>
        <begin position="420"/>
        <end position="432"/>
    </location>
</feature>
<keyword evidence="3 9" id="KW-0812">Transmembrane</keyword>
<dbReference type="InterPro" id="IPR007369">
    <property type="entry name" value="Peptidase_A22B_SPP"/>
</dbReference>
<dbReference type="EMBL" id="JANBTX010000035">
    <property type="protein sequence ID" value="KAJ2688973.1"/>
    <property type="molecule type" value="Genomic_DNA"/>
</dbReference>
<accession>A0A9W8GP72</accession>
<feature type="transmembrane region" description="Helical" evidence="9">
    <location>
        <begin position="240"/>
        <end position="263"/>
    </location>
</feature>
<keyword evidence="5" id="KW-0256">Endoplasmic reticulum</keyword>
<name>A0A9W8GP72_9FUNG</name>
<reference evidence="10" key="1">
    <citation type="submission" date="2022-07" db="EMBL/GenBank/DDBJ databases">
        <title>Phylogenomic reconstructions and comparative analyses of Kickxellomycotina fungi.</title>
        <authorList>
            <person name="Reynolds N.K."/>
            <person name="Stajich J.E."/>
            <person name="Barry K."/>
            <person name="Grigoriev I.V."/>
            <person name="Crous P."/>
            <person name="Smith M.E."/>
        </authorList>
    </citation>
    <scope>NUCLEOTIDE SEQUENCE</scope>
    <source>
        <strain evidence="10">CBS 109367</strain>
    </source>
</reference>
<gene>
    <name evidence="10" type="ORF">IWW39_001852</name>
</gene>
<feature type="transmembrane region" description="Helical" evidence="9">
    <location>
        <begin position="98"/>
        <end position="118"/>
    </location>
</feature>
<feature type="compositionally biased region" description="Basic residues" evidence="8">
    <location>
        <begin position="452"/>
        <end position="467"/>
    </location>
</feature>
<evidence type="ECO:0000256" key="5">
    <source>
        <dbReference type="ARBA" id="ARBA00022824"/>
    </source>
</evidence>
<feature type="compositionally biased region" description="Polar residues" evidence="8">
    <location>
        <begin position="392"/>
        <end position="409"/>
    </location>
</feature>
<evidence type="ECO:0000256" key="4">
    <source>
        <dbReference type="ARBA" id="ARBA00022801"/>
    </source>
</evidence>
<keyword evidence="7 9" id="KW-0472">Membrane</keyword>
<evidence type="ECO:0000256" key="3">
    <source>
        <dbReference type="ARBA" id="ARBA00022692"/>
    </source>
</evidence>
<evidence type="ECO:0000256" key="2">
    <source>
        <dbReference type="ARBA" id="ARBA00006859"/>
    </source>
</evidence>
<proteinExistence type="inferred from homology"/>
<feature type="transmembrane region" description="Helical" evidence="9">
    <location>
        <begin position="327"/>
        <end position="345"/>
    </location>
</feature>
<feature type="transmembrane region" description="Helical" evidence="9">
    <location>
        <begin position="171"/>
        <end position="189"/>
    </location>
</feature>
<dbReference type="Proteomes" id="UP001151516">
    <property type="component" value="Unassembled WGS sequence"/>
</dbReference>
<feature type="compositionally biased region" description="Basic and acidic residues" evidence="8">
    <location>
        <begin position="360"/>
        <end position="377"/>
    </location>
</feature>
<comment type="caution">
    <text evidence="10">The sequence shown here is derived from an EMBL/GenBank/DDBJ whole genome shotgun (WGS) entry which is preliminary data.</text>
</comment>
<feature type="transmembrane region" description="Helical" evidence="9">
    <location>
        <begin position="68"/>
        <end position="86"/>
    </location>
</feature>
<evidence type="ECO:0000256" key="9">
    <source>
        <dbReference type="SAM" id="Phobius"/>
    </source>
</evidence>
<feature type="transmembrane region" description="Helical" evidence="9">
    <location>
        <begin position="6"/>
        <end position="29"/>
    </location>
</feature>
<dbReference type="InterPro" id="IPR006639">
    <property type="entry name" value="Preselin/SPP"/>
</dbReference>
<evidence type="ECO:0008006" key="12">
    <source>
        <dbReference type="Google" id="ProtNLM"/>
    </source>
</evidence>
<comment type="subcellular location">
    <subcellularLocation>
        <location evidence="1">Endoplasmic reticulum membrane</location>
        <topology evidence="1">Multi-pass membrane protein</topology>
    </subcellularLocation>
</comment>